<proteinExistence type="predicted"/>
<keyword evidence="1" id="KW-0732">Signal</keyword>
<dbReference type="InterPro" id="IPR029058">
    <property type="entry name" value="AB_hydrolase_fold"/>
</dbReference>
<protein>
    <submittedName>
        <fullName evidence="3">Alpha/beta fold hydrolase</fullName>
    </submittedName>
</protein>
<keyword evidence="3" id="KW-0378">Hydrolase</keyword>
<keyword evidence="4" id="KW-1185">Reference proteome</keyword>
<dbReference type="Pfam" id="PF00561">
    <property type="entry name" value="Abhydrolase_1"/>
    <property type="match status" value="1"/>
</dbReference>
<evidence type="ECO:0000313" key="4">
    <source>
        <dbReference type="Proteomes" id="UP001232001"/>
    </source>
</evidence>
<sequence length="932" mass="105328">MKKNILFLFIFLISLIAQAQLTNGNFTTEIDERFKNLNKTTITSNILIDRVFSMAEIQTFNQNLRKDTSNVSHFKQAWSELYRASYTKNFPSVDIFKNQLKAKKYTSNVVPIGIINTAFHECNFGTTEQNATVSYNSSTGLFSNIAGKIPFIKKQTTIIAPLVTKASGHSITFTTDNLFKLYKQGKPIKNLILYTNNSSFSLISNYNLRTTNFSTTYQNTGLQTLRFVVTYSDNTSKTTYGTVNIIKPVTYAQRDSSSNLLTIDSDDDLLFQGYDENQVYRGLNEYRIYYDTQNNDEVVNKPLYIIDGYDPNDSRKIDAQDYINFNPNEDKSIIDLMKYGNNINLIDSLNHKGFDVIIVNHPVYNRGNKTIDGGSDYIERNAYTFISLIRHIKSIQQGNEKAVVIGPSMGGLISRYALAFMEKKLAETGDNTKWNHNTRLWVSFDSPHQGANIPIGVQKGIQYFAEVLDNEGAKEFINEELNKPAPKQMLVNHYTNNTSLPVGAPNFRNRFQNALDNIGMPQNLRKVALLNGSIYGQLNGVSSGNYLDIDTKIPILFGLFHFNLLHSDFYHSTNIKSGSQKFLTFSNDGFYISFLFWKITIIKGRHTYSSPSSKGSYDIAPGGHFGAHKILAKESNSDSYWSAWGIRWVHTLTTRSTIFDPTHSFIPTKSALAYTGSSTLDEYLADKNRVCTGETPFDGYFAPQNNEEHIFLTNENVNWLTEEIMGNPQNPPVYIRPFTIQGENTICYSEYKTFTIDAISSCQSTTQWSVSNNLIISSQTNKSITVTPIDSSTNGLGWISAKREGGNTVIDDKGIWVGKPLEQFASFRLVGNTQIFSQQWSRLEASGQFLIPEYEKDLYTFDYDWSIPNSEIRYAENKRIANIKPYYTGNINIGLRLKNICGCSNWYTRQFNVVYEGGGTGGGGNVLTPVFE</sequence>
<organism evidence="3 4">
    <name type="scientific">Tenacibaculum tangerinum</name>
    <dbReference type="NCBI Taxonomy" id="3038772"/>
    <lineage>
        <taxon>Bacteria</taxon>
        <taxon>Pseudomonadati</taxon>
        <taxon>Bacteroidota</taxon>
        <taxon>Flavobacteriia</taxon>
        <taxon>Flavobacteriales</taxon>
        <taxon>Flavobacteriaceae</taxon>
        <taxon>Tenacibaculum</taxon>
    </lineage>
</organism>
<feature type="domain" description="AB hydrolase-1" evidence="2">
    <location>
        <begin position="342"/>
        <end position="420"/>
    </location>
</feature>
<dbReference type="PROSITE" id="PS00018">
    <property type="entry name" value="EF_HAND_1"/>
    <property type="match status" value="1"/>
</dbReference>
<evidence type="ECO:0000313" key="3">
    <source>
        <dbReference type="EMBL" id="WGH74391.1"/>
    </source>
</evidence>
<reference evidence="3 4" key="1">
    <citation type="submission" date="2023-04" db="EMBL/GenBank/DDBJ databases">
        <title>Tenacibaculum tangerinum sp. nov., isolated from sea tidal flat of South Korea.</title>
        <authorList>
            <person name="Lee S.H."/>
            <person name="Kim J.-J."/>
        </authorList>
    </citation>
    <scope>NUCLEOTIDE SEQUENCE [LARGE SCALE GENOMIC DNA]</scope>
    <source>
        <strain evidence="3 4">GRR-S3-23</strain>
    </source>
</reference>
<dbReference type="EMBL" id="CP122539">
    <property type="protein sequence ID" value="WGH74391.1"/>
    <property type="molecule type" value="Genomic_DNA"/>
</dbReference>
<feature type="chain" id="PRO_5046880958" evidence="1">
    <location>
        <begin position="20"/>
        <end position="932"/>
    </location>
</feature>
<feature type="signal peptide" evidence="1">
    <location>
        <begin position="1"/>
        <end position="19"/>
    </location>
</feature>
<dbReference type="InterPro" id="IPR018247">
    <property type="entry name" value="EF_Hand_1_Ca_BS"/>
</dbReference>
<accession>A0ABY8KZF4</accession>
<evidence type="ECO:0000259" key="2">
    <source>
        <dbReference type="Pfam" id="PF00561"/>
    </source>
</evidence>
<dbReference type="Gene3D" id="3.40.50.1820">
    <property type="entry name" value="alpha/beta hydrolase"/>
    <property type="match status" value="1"/>
</dbReference>
<dbReference type="GO" id="GO:0016787">
    <property type="term" value="F:hydrolase activity"/>
    <property type="evidence" value="ECO:0007669"/>
    <property type="project" value="UniProtKB-KW"/>
</dbReference>
<name>A0ABY8KZF4_9FLAO</name>
<dbReference type="InterPro" id="IPR000073">
    <property type="entry name" value="AB_hydrolase_1"/>
</dbReference>
<gene>
    <name evidence="3" type="ORF">P8625_09735</name>
</gene>
<dbReference type="Proteomes" id="UP001232001">
    <property type="component" value="Chromosome"/>
</dbReference>
<evidence type="ECO:0000256" key="1">
    <source>
        <dbReference type="SAM" id="SignalP"/>
    </source>
</evidence>
<dbReference type="RefSeq" id="WP_279650272.1">
    <property type="nucleotide sequence ID" value="NZ_CP122539.1"/>
</dbReference>
<dbReference type="SUPFAM" id="SSF53474">
    <property type="entry name" value="alpha/beta-Hydrolases"/>
    <property type="match status" value="1"/>
</dbReference>